<dbReference type="InterPro" id="IPR012368">
    <property type="entry name" value="OxRdtase_Mopterin-bd_su_IorB"/>
</dbReference>
<dbReference type="RefSeq" id="WP_074820669.1">
    <property type="nucleotide sequence ID" value="NZ_FNTI01000001.1"/>
</dbReference>
<name>A0A1M6YQK3_9BRAD</name>
<dbReference type="PANTHER" id="PTHR47495:SF2">
    <property type="entry name" value="ALDEHYDE DEHYDROGENASE"/>
    <property type="match status" value="1"/>
</dbReference>
<dbReference type="GO" id="GO:0016491">
    <property type="term" value="F:oxidoreductase activity"/>
    <property type="evidence" value="ECO:0007669"/>
    <property type="project" value="InterPro"/>
</dbReference>
<accession>A0A1M6YQK3</accession>
<dbReference type="NCBIfam" id="TIGR01409">
    <property type="entry name" value="TAT_signal_seq"/>
    <property type="match status" value="1"/>
</dbReference>
<dbReference type="AlphaFoldDB" id="A0A1M6YQK3"/>
<dbReference type="InterPro" id="IPR046867">
    <property type="entry name" value="AldOxase/xan_DH_MoCoBD2"/>
</dbReference>
<dbReference type="Gene3D" id="3.90.1170.50">
    <property type="entry name" value="Aldehyde oxidase/xanthine dehydrogenase, a/b hammerhead"/>
    <property type="match status" value="1"/>
</dbReference>
<dbReference type="PIRSF" id="PIRSF036389">
    <property type="entry name" value="IOR_B"/>
    <property type="match status" value="1"/>
</dbReference>
<gene>
    <name evidence="2" type="ORF">SAMN05444171_3292</name>
</gene>
<dbReference type="SUPFAM" id="SSF56003">
    <property type="entry name" value="Molybdenum cofactor-binding domain"/>
    <property type="match status" value="2"/>
</dbReference>
<protein>
    <submittedName>
        <fullName evidence="2">Isoquinoline 1-oxidoreductase</fullName>
    </submittedName>
</protein>
<evidence type="ECO:0000259" key="1">
    <source>
        <dbReference type="SMART" id="SM01008"/>
    </source>
</evidence>
<evidence type="ECO:0000313" key="2">
    <source>
        <dbReference type="EMBL" id="SED15530.1"/>
    </source>
</evidence>
<dbReference type="PROSITE" id="PS51318">
    <property type="entry name" value="TAT"/>
    <property type="match status" value="1"/>
</dbReference>
<sequence length="767" mass="80607">MNTHVKIAQDKVTSEPADLSRRSFLVGSAAAGLALGYSAVPGLLGADRALAAASNFDPSVWYSIAPDGIVTVTCGKADMGQHIASTMAQIVAEELGSSWKDMRVQLASNDPKFNDPVLGAQITGGSWSTMMNFDAMSRAGAAGQIALTEAAAASMGVPASELVVRESTITHPKSKKTMSFADIVKSGKITKTFTPDELKAIKLKTADQYTMIGVSVPQLDIPSKTNGTAKYGIDVMLPGMLYGRVVTPPVRFGATVKAVDDSAAKKVPGFVKAVTLDDKTGSTTGWVVAVANTYTNAVKAADALKITYDGGPNAKLSSQSLLDEAKRLQALDDSGLFFVKDGDTAAAFGTAAKVMEAEYTTSINIHAPLEPMNATAQLQGDIWHIYSGNQFATRSGAIAAGAAGVDPKFVVMHQMWLGGGFGRRLDADMMVPAVQAAKAVGKPVKVIYSRENDMTMDYSRPLTFQKVKAGLDADGNLIALNHDVVSAWPTQRWGIPDFLTPSVDKKGGLDGFTVNGADFFYSVPNHNVRAIKNEMAHNATPSGQLRSVAPGWTFWAVESMIDELANAAGKDPAQYRIALLDGKGKNDGGAQRLRNTLLAAMGMAGYGTKQLPKGEGMGVACVSSQERATASWTACVAHVAVAPSGEVKVKKLTVATDVGTQVHPDNIRAQVEGAALWGLSLALYEKATLKDGGIEQTNYDTYTPLRMSQMPEVAVNVIANGEKATGVGEPAVTVIAPAIGNAIFNACGARIRSLPITAEAVKANMKA</sequence>
<reference evidence="2 3" key="1">
    <citation type="submission" date="2016-10" db="EMBL/GenBank/DDBJ databases">
        <authorList>
            <person name="de Groot N.N."/>
        </authorList>
    </citation>
    <scope>NUCLEOTIDE SEQUENCE [LARGE SCALE GENOMIC DNA]</scope>
    <source>
        <strain evidence="2 3">GAS522</strain>
    </source>
</reference>
<dbReference type="InterPro" id="IPR000674">
    <property type="entry name" value="Ald_Oxase/Xan_DH_a/b"/>
</dbReference>
<dbReference type="Gene3D" id="3.30.365.10">
    <property type="entry name" value="Aldehyde oxidase/xanthine dehydrogenase, molybdopterin binding domain"/>
    <property type="match status" value="4"/>
</dbReference>
<dbReference type="OrthoDB" id="9767994at2"/>
<proteinExistence type="predicted"/>
<organism evidence="2 3">
    <name type="scientific">Bradyrhizobium lablabi</name>
    <dbReference type="NCBI Taxonomy" id="722472"/>
    <lineage>
        <taxon>Bacteria</taxon>
        <taxon>Pseudomonadati</taxon>
        <taxon>Pseudomonadota</taxon>
        <taxon>Alphaproteobacteria</taxon>
        <taxon>Hyphomicrobiales</taxon>
        <taxon>Nitrobacteraceae</taxon>
        <taxon>Bradyrhizobium</taxon>
    </lineage>
</organism>
<feature type="domain" description="Aldehyde oxidase/xanthine dehydrogenase a/b hammerhead" evidence="1">
    <location>
        <begin position="226"/>
        <end position="312"/>
    </location>
</feature>
<dbReference type="Pfam" id="PF20256">
    <property type="entry name" value="MoCoBD_2"/>
    <property type="match status" value="2"/>
</dbReference>
<dbReference type="InterPro" id="IPR037165">
    <property type="entry name" value="AldOxase/xan_DH_Mopterin-bd_sf"/>
</dbReference>
<dbReference type="Pfam" id="PF02738">
    <property type="entry name" value="MoCoBD_1"/>
    <property type="match status" value="1"/>
</dbReference>
<dbReference type="InterPro" id="IPR052516">
    <property type="entry name" value="N-heterocyclic_Hydroxylase"/>
</dbReference>
<dbReference type="InterPro" id="IPR008274">
    <property type="entry name" value="AldOxase/xan_DH_MoCoBD1"/>
</dbReference>
<dbReference type="InterPro" id="IPR019546">
    <property type="entry name" value="TAT_signal_bac_arc"/>
</dbReference>
<dbReference type="PANTHER" id="PTHR47495">
    <property type="entry name" value="ALDEHYDE DEHYDROGENASE"/>
    <property type="match status" value="1"/>
</dbReference>
<dbReference type="InterPro" id="IPR006311">
    <property type="entry name" value="TAT_signal"/>
</dbReference>
<dbReference type="SMART" id="SM01008">
    <property type="entry name" value="Ald_Xan_dh_C"/>
    <property type="match status" value="1"/>
</dbReference>
<dbReference type="EMBL" id="FNTI01000001">
    <property type="protein sequence ID" value="SED15530.1"/>
    <property type="molecule type" value="Genomic_DNA"/>
</dbReference>
<evidence type="ECO:0000313" key="3">
    <source>
        <dbReference type="Proteomes" id="UP000183208"/>
    </source>
</evidence>
<dbReference type="Proteomes" id="UP000183208">
    <property type="component" value="Unassembled WGS sequence"/>
</dbReference>